<dbReference type="InterPro" id="IPR032675">
    <property type="entry name" value="LRR_dom_sf"/>
</dbReference>
<dbReference type="SUPFAM" id="SSF52058">
    <property type="entry name" value="L domain-like"/>
    <property type="match status" value="1"/>
</dbReference>
<sequence length="286" mass="31538">MRLDADLIQRTPTYLNPLKDRELDLRGHNIAAIENLGVTKDGIDSLDLTDNSITSLSNFPLLRRLQHVHISNNPIRTLSPSITTSLPNLRSLVVRNGSLPTEALASVGSVLGRCRKLEMLVLKGNPLEQAQYYKEWIVFSCKGLRSLDFERVKQQLIVIICRAQDRTRALSLFQTASGQPTPLQSTFLDAAASNSAASAPSLVRTNGTTTEGAAKTFEPGVEASVVPNTKNAGRLLTKEEKDRVRTAIERAESVDEIRRLQRMLAQGFVPTEKDLKDLQRKKAGAV</sequence>
<dbReference type="Proteomes" id="UP000249723">
    <property type="component" value="Unassembled WGS sequence"/>
</dbReference>
<evidence type="ECO:0000313" key="8">
    <source>
        <dbReference type="Proteomes" id="UP000249723"/>
    </source>
</evidence>
<name>A0A2X0L158_9BASI</name>
<dbReference type="InterPro" id="IPR001611">
    <property type="entry name" value="Leu-rich_rpt"/>
</dbReference>
<evidence type="ECO:0000256" key="6">
    <source>
        <dbReference type="ARBA" id="ARBA00024238"/>
    </source>
</evidence>
<evidence type="ECO:0000256" key="4">
    <source>
        <dbReference type="ARBA" id="ARBA00023242"/>
    </source>
</evidence>
<dbReference type="PANTHER" id="PTHR10552">
    <property type="entry name" value="U2 SMALL NUCLEAR RIBONUCLEOPROTEIN A"/>
    <property type="match status" value="1"/>
</dbReference>
<evidence type="ECO:0000256" key="3">
    <source>
        <dbReference type="ARBA" id="ARBA00022737"/>
    </source>
</evidence>
<comment type="similarity">
    <text evidence="5">Belongs to the U2 small nuclear ribonucleoprotein A family.</text>
</comment>
<gene>
    <name evidence="7" type="ORF">BZ3500_MVSOF-1268-A1-R1_CHR5-2G07832</name>
</gene>
<dbReference type="GO" id="GO:0030620">
    <property type="term" value="F:U2 snRNA binding"/>
    <property type="evidence" value="ECO:0007669"/>
    <property type="project" value="InterPro"/>
</dbReference>
<dbReference type="EMBL" id="FMWP01000018">
    <property type="protein sequence ID" value="SCZ92401.1"/>
    <property type="molecule type" value="Genomic_DNA"/>
</dbReference>
<dbReference type="STRING" id="289078.A0A2X0L158"/>
<keyword evidence="2" id="KW-0433">Leucine-rich repeat</keyword>
<keyword evidence="4" id="KW-0539">Nucleus</keyword>
<comment type="subcellular location">
    <subcellularLocation>
        <location evidence="1">Nucleus</location>
    </subcellularLocation>
</comment>
<reference evidence="8" key="1">
    <citation type="submission" date="2016-10" db="EMBL/GenBank/DDBJ databases">
        <authorList>
            <person name="Jeantristanb JTB J.-T."/>
            <person name="Ricardo R."/>
        </authorList>
    </citation>
    <scope>NUCLEOTIDE SEQUENCE [LARGE SCALE GENOMIC DNA]</scope>
</reference>
<dbReference type="OrthoDB" id="433501at2759"/>
<evidence type="ECO:0000256" key="1">
    <source>
        <dbReference type="ARBA" id="ARBA00004123"/>
    </source>
</evidence>
<evidence type="ECO:0000256" key="5">
    <source>
        <dbReference type="ARBA" id="ARBA00024196"/>
    </source>
</evidence>
<dbReference type="PANTHER" id="PTHR10552:SF6">
    <property type="entry name" value="U2 SMALL NUCLEAR RIBONUCLEOPROTEIN A"/>
    <property type="match status" value="1"/>
</dbReference>
<accession>A0A2X0L158</accession>
<dbReference type="PROSITE" id="PS51450">
    <property type="entry name" value="LRR"/>
    <property type="match status" value="1"/>
</dbReference>
<protein>
    <recommendedName>
        <fullName evidence="6">U2 small nuclear ribonucleoprotein A'</fullName>
    </recommendedName>
</protein>
<evidence type="ECO:0000313" key="7">
    <source>
        <dbReference type="EMBL" id="SCZ92401.1"/>
    </source>
</evidence>
<dbReference type="GO" id="GO:0000398">
    <property type="term" value="P:mRNA splicing, via spliceosome"/>
    <property type="evidence" value="ECO:0007669"/>
    <property type="project" value="InterPro"/>
</dbReference>
<proteinExistence type="inferred from homology"/>
<dbReference type="Pfam" id="PF14580">
    <property type="entry name" value="LRR_9"/>
    <property type="match status" value="1"/>
</dbReference>
<dbReference type="AlphaFoldDB" id="A0A2X0L158"/>
<organism evidence="7 8">
    <name type="scientific">Microbotryum saponariae</name>
    <dbReference type="NCBI Taxonomy" id="289078"/>
    <lineage>
        <taxon>Eukaryota</taxon>
        <taxon>Fungi</taxon>
        <taxon>Dikarya</taxon>
        <taxon>Basidiomycota</taxon>
        <taxon>Pucciniomycotina</taxon>
        <taxon>Microbotryomycetes</taxon>
        <taxon>Microbotryales</taxon>
        <taxon>Microbotryaceae</taxon>
        <taxon>Microbotryum</taxon>
    </lineage>
</organism>
<dbReference type="InterPro" id="IPR044640">
    <property type="entry name" value="RU2A"/>
</dbReference>
<evidence type="ECO:0000256" key="2">
    <source>
        <dbReference type="ARBA" id="ARBA00022614"/>
    </source>
</evidence>
<keyword evidence="8" id="KW-1185">Reference proteome</keyword>
<dbReference type="GO" id="GO:0005686">
    <property type="term" value="C:U2 snRNP"/>
    <property type="evidence" value="ECO:0007669"/>
    <property type="project" value="TreeGrafter"/>
</dbReference>
<dbReference type="Gene3D" id="3.80.10.10">
    <property type="entry name" value="Ribonuclease Inhibitor"/>
    <property type="match status" value="1"/>
</dbReference>
<keyword evidence="3" id="KW-0677">Repeat</keyword>